<name>A0A508X5K1_9HYPH</name>
<dbReference type="AlphaFoldDB" id="A0A508X5K1"/>
<dbReference type="Pfam" id="PF01695">
    <property type="entry name" value="IstB_IS21"/>
    <property type="match status" value="1"/>
</dbReference>
<reference evidence="3" key="1">
    <citation type="submission" date="2019-06" db="EMBL/GenBank/DDBJ databases">
        <authorList>
            <person name="Le Quere A."/>
            <person name="Colella S."/>
        </authorList>
    </citation>
    <scope>NUCLEOTIDE SEQUENCE</scope>
    <source>
        <strain evidence="3">EmedicaeMD41</strain>
    </source>
</reference>
<dbReference type="GO" id="GO:0006260">
    <property type="term" value="P:DNA replication"/>
    <property type="evidence" value="ECO:0007669"/>
    <property type="project" value="TreeGrafter"/>
</dbReference>
<dbReference type="SMART" id="SM00382">
    <property type="entry name" value="AAA"/>
    <property type="match status" value="1"/>
</dbReference>
<organism evidence="3">
    <name type="scientific">Sinorhizobium medicae</name>
    <dbReference type="NCBI Taxonomy" id="110321"/>
    <lineage>
        <taxon>Bacteria</taxon>
        <taxon>Pseudomonadati</taxon>
        <taxon>Pseudomonadota</taxon>
        <taxon>Alphaproteobacteria</taxon>
        <taxon>Hyphomicrobiales</taxon>
        <taxon>Rhizobiaceae</taxon>
        <taxon>Sinorhizobium/Ensifer group</taxon>
        <taxon>Sinorhizobium</taxon>
    </lineage>
</organism>
<dbReference type="CDD" id="cd00009">
    <property type="entry name" value="AAA"/>
    <property type="match status" value="1"/>
</dbReference>
<dbReference type="InterPro" id="IPR027417">
    <property type="entry name" value="P-loop_NTPase"/>
</dbReference>
<dbReference type="PANTHER" id="PTHR30050">
    <property type="entry name" value="CHROMOSOMAL REPLICATION INITIATOR PROTEIN DNAA"/>
    <property type="match status" value="1"/>
</dbReference>
<accession>A0A508X5K1</accession>
<dbReference type="InterPro" id="IPR002611">
    <property type="entry name" value="IstB_ATP-bd"/>
</dbReference>
<dbReference type="SUPFAM" id="SSF52540">
    <property type="entry name" value="P-loop containing nucleoside triphosphate hydrolases"/>
    <property type="match status" value="1"/>
</dbReference>
<dbReference type="NCBIfam" id="NF038214">
    <property type="entry name" value="IS21_help_AAA"/>
    <property type="match status" value="1"/>
</dbReference>
<evidence type="ECO:0000313" key="3">
    <source>
        <dbReference type="EMBL" id="VTZ64917.1"/>
    </source>
</evidence>
<feature type="domain" description="AAA+ ATPase" evidence="2">
    <location>
        <begin position="132"/>
        <end position="265"/>
    </location>
</feature>
<gene>
    <name evidence="3" type="ORF">EMEDMD4_750004</name>
</gene>
<sequence length="279" mass="31726">MHRPARTFVLPVPLSRMVTPYATIHKIAAEHQHRRSYTGYNPIERLNGEIKRRTEVVGIFPNDDAIVRLVGAILLEQNDELAVQRYDRKLAARLRFAKLRHQATPEDVDYRADRGLDRALFMKLLGGDWINAHDNLAICGPSGVGKSWLACALGHKACRDDRSVLYQRVPRLFAQLALARGDGRYARLQRTLGHVQLLILDDWGLEPLNEQARYDLLEILEDRYGRKSTIITSQLPVSAWHGVIGDPTYADAILDRLVHNAHRIELSGDSLRRNLPRKA</sequence>
<protein>
    <recommendedName>
        <fullName evidence="2">AAA+ ATPase domain-containing protein</fullName>
    </recommendedName>
</protein>
<dbReference type="InterPro" id="IPR047661">
    <property type="entry name" value="IstB"/>
</dbReference>
<dbReference type="GO" id="GO:0003677">
    <property type="term" value="F:DNA binding"/>
    <property type="evidence" value="ECO:0007669"/>
    <property type="project" value="UniProtKB-KW"/>
</dbReference>
<dbReference type="InterPro" id="IPR003593">
    <property type="entry name" value="AAA+_ATPase"/>
</dbReference>
<proteinExistence type="inferred from homology"/>
<dbReference type="GO" id="GO:0005524">
    <property type="term" value="F:ATP binding"/>
    <property type="evidence" value="ECO:0007669"/>
    <property type="project" value="InterPro"/>
</dbReference>
<dbReference type="GO" id="GO:0006313">
    <property type="term" value="P:DNA transposition"/>
    <property type="evidence" value="ECO:0007669"/>
    <property type="project" value="InterPro"/>
</dbReference>
<dbReference type="FunFam" id="3.40.50.300:FF:001361">
    <property type="entry name" value="AAA family ATPase"/>
    <property type="match status" value="1"/>
</dbReference>
<dbReference type="Proteomes" id="UP000507954">
    <property type="component" value="Unassembled WGS sequence"/>
</dbReference>
<dbReference type="PANTHER" id="PTHR30050:SF4">
    <property type="entry name" value="ATP-BINDING PROTEIN RV3427C IN INSERTION SEQUENCE-RELATED"/>
    <property type="match status" value="1"/>
</dbReference>
<dbReference type="GO" id="GO:0004803">
    <property type="term" value="F:transposase activity"/>
    <property type="evidence" value="ECO:0007669"/>
    <property type="project" value="InterPro"/>
</dbReference>
<dbReference type="Gene3D" id="3.40.50.300">
    <property type="entry name" value="P-loop containing nucleotide triphosphate hydrolases"/>
    <property type="match status" value="1"/>
</dbReference>
<dbReference type="EMBL" id="CABFNB010000145">
    <property type="protein sequence ID" value="VTZ64917.1"/>
    <property type="molecule type" value="Genomic_DNA"/>
</dbReference>
<evidence type="ECO:0000256" key="1">
    <source>
        <dbReference type="ARBA" id="ARBA00008059"/>
    </source>
</evidence>
<comment type="similarity">
    <text evidence="1">Belongs to the IS21/IS1162 putative ATP-binding protein family.</text>
</comment>
<evidence type="ECO:0000259" key="2">
    <source>
        <dbReference type="SMART" id="SM00382"/>
    </source>
</evidence>